<comment type="caution">
    <text evidence="4">The sequence shown here is derived from an EMBL/GenBank/DDBJ whole genome shotgun (WGS) entry which is preliminary data.</text>
</comment>
<dbReference type="InterPro" id="IPR026341">
    <property type="entry name" value="T9SS_type_B"/>
</dbReference>
<dbReference type="InterPro" id="IPR044023">
    <property type="entry name" value="Ig_7"/>
</dbReference>
<dbReference type="SUPFAM" id="SSF48726">
    <property type="entry name" value="Immunoglobulin"/>
    <property type="match status" value="14"/>
</dbReference>
<dbReference type="GO" id="GO:0016020">
    <property type="term" value="C:membrane"/>
    <property type="evidence" value="ECO:0007669"/>
    <property type="project" value="UniProtKB-SubCell"/>
</dbReference>
<feature type="domain" description="Ig-like" evidence="3">
    <location>
        <begin position="2523"/>
        <end position="2618"/>
    </location>
</feature>
<reference evidence="4 5" key="1">
    <citation type="submission" date="2018-09" db="EMBL/GenBank/DDBJ databases">
        <title>Genomic Encyclopedia of Archaeal and Bacterial Type Strains, Phase II (KMG-II): from individual species to whole genera.</title>
        <authorList>
            <person name="Goeker M."/>
        </authorList>
    </citation>
    <scope>NUCLEOTIDE SEQUENCE [LARGE SCALE GENOMIC DNA]</scope>
    <source>
        <strain evidence="4 5">DSM 21950</strain>
    </source>
</reference>
<name>A0A419WWS4_9BACT</name>
<gene>
    <name evidence="4" type="ORF">BXY64_2867</name>
</gene>
<dbReference type="Proteomes" id="UP000284531">
    <property type="component" value="Unassembled WGS sequence"/>
</dbReference>
<dbReference type="Gene3D" id="2.60.40.10">
    <property type="entry name" value="Immunoglobulins"/>
    <property type="match status" value="21"/>
</dbReference>
<feature type="domain" description="Ig-like" evidence="3">
    <location>
        <begin position="1255"/>
        <end position="1340"/>
    </location>
</feature>
<evidence type="ECO:0000313" key="4">
    <source>
        <dbReference type="EMBL" id="RKD99886.1"/>
    </source>
</evidence>
<dbReference type="PROSITE" id="PS50835">
    <property type="entry name" value="IG_LIKE"/>
    <property type="match status" value="16"/>
</dbReference>
<dbReference type="PANTHER" id="PTHR44170">
    <property type="entry name" value="PROTEIN SIDEKICK"/>
    <property type="match status" value="1"/>
</dbReference>
<feature type="domain" description="Ig-like" evidence="3">
    <location>
        <begin position="2437"/>
        <end position="2520"/>
    </location>
</feature>
<feature type="domain" description="Ig-like" evidence="3">
    <location>
        <begin position="2086"/>
        <end position="2151"/>
    </location>
</feature>
<sequence>MLAKNSFRLNEYNFESINMRNDKIFTRFQKILKSISIFILLAIPLSGFAQYDYEHYVPPFYCSSQVGKQEVFLSTNSEKDINVYIEDGQGNKIAGPFTVNRNHSETYVFRTPSGATYSKHSNYYYPDGCSYSYGIIGPKELNKPLDGHGLRIFSYDGPFFANIRHGYSNRGEGRALTHGFSLSAKGAYAKGKEFYSGHLYGHTILNGDPLDYYSYRDTRPIRSHSISVMAVEDGVTTVTFSGIKCKYITKYEGGKVVLKSITPNETVTVNLNKGQTYTLGTNLHSDQFGSESIEVRNGMNGTHITSTKDIVVNSGSWTAGAKPSQDIGFDQIVPVDQVRDKYIVMKGQGRAEPDPTAYHAGQERTIVVATKANTEIWVNEVFKGELAEPGDFMILDDIVNPDDIPTLFINSKGKDIYVYQTMCGTNEDWINIGLNFIPPLTALGMKEVVIPKAKQITSGDYISPTVTVLAQKNVNVKHNGTTLNDPKDILGSTEWVYYTVSGISGDSRFTGDKAINVAWTASSNTLGAAGYYSGFTKAVSPIHPELNIETDLSLICESYDDDIIVSIKDNTGRDPDFYEWYKEVVNIGGETEWEGPNFINSSLKIPAPNENTTWQVRAYYRDPSLEILFNGDFLDGYNGFDSYYELVTNNLVDPGQFAITGRPKDENPILNDFNPIGGWKMLLAYSKNQNDTIYRSAEMEVESKFNYIFKMHGRLAKSDAADIQSLKVLINNETIVENFRIDRSDQWQSVSALWRPNGARNASIKILNNNLNGEGTFFAIDSISFVQAVEDTDLFEAKVIPNYSYSNNGKTFQFCEGVQNSLDVSNGDTSWYSYSWSKKDVAGNYIDLDDVAGEFSGTKTHELIFLNPQQDNEGDYRCKISFKEEYKNCGTSTDDVHVDLSVLVDEPATVSISGASHACLNAPVTLEASVKGDQEILKWYIDESETPAQAGKERTFKFTSDTPGLHTVECIAENGCGLSAAQITIEVFAYPELTNLVIADHFCEEAEISMEAIASVDGTGLIKYYWRRGAESIDHFDATYSFTSNITEHQGEVYNVGVSNVYVIEGVSFECRAEKTISSDPLNIIPDIELTDLSDITLCEGELLQLEANVKVNDGNNKFKWYKNGIPTDNETSTYLISHVTEDDDDVTYKVEVWNDCDRKVTSAKLTVVPKMIVNGITASATGPFCSPTNVTVTFNDNDAVAEYKAKKPDGSEIVITNPYTFEVNTTSEGTWEFIAVPNCVGDNFTHEFTWNLIPDFGVVSMEDKATCIGKDVDFVVEVKDVSPLSELTYEWKDNTNTTIVGENTNFLSLMNVQDADLGQYKCIVTDQCGNSKTATANLSIEKVTTSTIGTAIEKCVGDTDFRIDIAYTGTPNFEWSFENKAGDVTILSESTGSLTVNPVTVNDAGIYYCAVTLTCGDVVNIQRELIVHEHVSIVSPADETIHICQGEQPVLNIEVNGDADIYTVSWTNNTDNPLVGFGDVNQVQLSKHDIPGTYTYKAKVTSLGNCDNLEKKYIIQVHEKPILTADRSVIQQCAGLLELKITESGEHNGISWWKQNGENTDEIADGNSESTDFVINPATSQDDDGTYVAKVTSDYCGNSQATITVDITNKMVTNDQSDAVTTVCEGETVSLFVDADDAGDNKIQYKWTQKTDPTRVLPNTPSIELTNVKIGEDDGEYTCELSNGIVGCGEQTLTFNVIINKKPKITKDPDDQIICETEVSVDFTVEGEVQGDIHYQWFDKDENPVGNDNPTLTVVPVDGQSYYCEISGDACGIATSKKATLTIIPKVAVTNPDDLTINDGADATFSVIASGEKDYSYQWEILNGSDWEPVTGAKYLGINSPELKITNALKAEFDGNQYRCVVTSDGAICALNATATSDKAKLTINSVNKIANSGQPANQVVCEGEDFTFSITGTKTTGLTYQWQYHTGDDNFKNAKIDTDVKVSTYTVTGATQDMENWGFRCLVSDGVSTSQSSSEVTVDVWDNIVVTTLNDPNLKACVDAPFSITVEASGENLKYKWYKVGDESTTLSDKATFSIAKVTTGDEGTYKVEVFNNQNCNNETRTFGVDVLELLTLDNPEDVVMCIGDPNPTFTVTANGDGPFTYQWYDKNDVAVGTGHANLIVDTPQNGQSYYCVVSTDCNTVTSKSALLTVVEPLAVTDPLDQSIADNGTAHFNVTASGEPNYTYQWQVWNGPNPDDWIDLTEVDPYSGVNTEELTVTNARIADGMDGKQYRCIVTTDGVKGCVPSVETNLAKLLIDPLALITAHPSDQKLCEGLPVTFTVEVVAGVNAYNWFYNDGTDHPAKAIWDISVPGQLTIANVTPVMNDWQFYCIVSKGTGSPMTTNKAKLTVWEEVAITTPVDADTSEEVCKGESRNLSVTATGDDKEYKWYVQGAPANIISTTDSYFVDEISANIVYVCEVSNDCVTESRTFTFTVRPELAIITPPEIEDMCEGGEIPEFSVVATGYGTLNYQWFENGVAVTALVDNNKYTPTTAVDGNTYYCVITDGCGNSLTSDVAELIVNQGVTITSEPSDITISDGENATFELIATGEEPINYQWQILNGGTWDDLTDDATTYSGSNTATLTITKANLSFNENQYRCLVSNTCSADVESATVKITVNALFKIFTQPTNLQACIGDDIEFEIKGTSEGLIYEWEYSTNGVDFNSIGSEPSLSSTSDLNGSKLKITSVRDQMKDWTFHCLVKDGSSADDTSNEVKVDVFAPVAFDPIADQPLCFGESKQITLNVTSGTTPLTYSWTNTVGTEVSTTPTVNIADTDNGNYEVTVDNGVCPEEKDKFIVSHYSDLSIEAWTNVDETCLGKTETLTATVNVDAAKLATTTYEWFKDDVSLGVTPDPSYTLVVIDKNQAGQYKIVVNDNCSTESVSGYINIYEPIVVGTPWNLTDKICLGNELNLEVEVTGDVKSYTWTHNGNSITATTNYLVAAVTDLDAGSYQCIVEDHCGNTFTYTTNITIMHAPSIDGDGIENLIAVCEGDPLVLGTVSVTGSYDDIEWTLKDGSTNSVAGVQLNLGDATTAMEGNYKVEVSNKCGSDISVGAQVVNPKPTLAPIANQTVCENEDVVFRAKATGRDLIYQWKIDGDVVVVGGVELNTPTLLMSGTDVLPADEFTPKVYIVECTVTNDNGCGEILIETAQLTVNPSTIILATLKNVVRFVGQDYTMTVDATGHNLSYTWTHVKDGVTTNLSEKTNSLTLTNIQFADEGYYNCEINGTCATRLATGKITVKEPVVITDGLVSLEEKCVGEPLSLSISATGQISSVKWFKDGFEIPGETNLTLYVAELKAGDAGVYTCKVEGEGAPVDGIVEKTTVRVYENTTLLAALGAKTICEGEELEWIPNVKGAANIKYKWFFGGVEVSDQKILNYNPTQLAHEGNYEVQVTGLCGNVTTTGNLEVTELPVVISVSDNVETCENTSLIEFSVSATGEELKYQWRKDGIDIVGKTSPVLSLTSIQLTDEANYTCKVYNSCSDVISDEMTLKVIPQLRILSEMADIEVCSGEEVMLTTDVEGNDVIYQWKLDGVDLTGENTSVLNLGKTSPDNSGYYTCIVSDRCTDSRSTKPTELTVHELPNSRILGRMVLCAKEDRVTYTTDAIPEIEYGWGVEGGLFAGPDKGLRTRVTWGELEDGELSIMITDVATGCESKVDSLVKLNALPDVNLALFESKGVCNESFTLSGGYPEGGIYWVDDISEEVFNPAEKGAGTYNIHYSYTDENGCSNVTSKTTLQVDPLPTVNITDDTTIGSCKPFKLSAETDESNIQWSPAADLDDANSMTPTFTPGKSQVLVATVMDEHGCTNMDLVELTVAPLPIVTTISDTMVGQCNQLQLLTDIVGDAGEITWTNPDHLDDPNTRSPRIVNAPEGTYTYKISVTDLYGCDAEGEVLVNMVADPELEEDKFACEGEKFEVNIAGMENPIWEDGYTDINRTIDQPGKYLLTVENKYGCGDDQNFVINPTPKPELLNNLIFSGPREIELVKDRPITIFEGQTVTLVPNLPLEYSPYYFEWEDGKEGSILQRYEVSETGKYKLTVRDNLGCIAKDSVNVEVKPVGIESPNAFTPNSSNDNDKFYLKDINYDIEQFEMYVYNRWGELLYKTDEVGRNGGWDGKYKGKLCPAGAYVWMVFINGELTNKGTFMLIR</sequence>
<evidence type="ECO:0000256" key="1">
    <source>
        <dbReference type="ARBA" id="ARBA00022737"/>
    </source>
</evidence>
<feature type="domain" description="Ig-like" evidence="3">
    <location>
        <begin position="1786"/>
        <end position="1884"/>
    </location>
</feature>
<feature type="domain" description="Ig-like" evidence="3">
    <location>
        <begin position="3495"/>
        <end position="3577"/>
    </location>
</feature>
<dbReference type="Pfam" id="PF19081">
    <property type="entry name" value="Ig_7"/>
    <property type="match status" value="2"/>
</dbReference>
<keyword evidence="2" id="KW-1015">Disulfide bond</keyword>
<feature type="domain" description="Ig-like" evidence="3">
    <location>
        <begin position="1356"/>
        <end position="1413"/>
    </location>
</feature>
<feature type="domain" description="Ig-like" evidence="3">
    <location>
        <begin position="1704"/>
        <end position="1781"/>
    </location>
</feature>
<dbReference type="NCBIfam" id="TIGR04131">
    <property type="entry name" value="Bac_Flav_CTERM"/>
    <property type="match status" value="1"/>
</dbReference>
<accession>A0A419WWS4</accession>
<feature type="domain" description="Ig-like" evidence="3">
    <location>
        <begin position="1626"/>
        <end position="1697"/>
    </location>
</feature>
<dbReference type="SMART" id="SM00408">
    <property type="entry name" value="IGc2"/>
    <property type="match status" value="6"/>
</dbReference>
<feature type="domain" description="Ig-like" evidence="3">
    <location>
        <begin position="3412"/>
        <end position="3492"/>
    </location>
</feature>
<dbReference type="Pfam" id="PF07679">
    <property type="entry name" value="I-set"/>
    <property type="match status" value="1"/>
</dbReference>
<evidence type="ECO:0000256" key="2">
    <source>
        <dbReference type="ARBA" id="ARBA00023157"/>
    </source>
</evidence>
<dbReference type="InterPro" id="IPR007110">
    <property type="entry name" value="Ig-like_dom"/>
</dbReference>
<feature type="domain" description="Ig-like" evidence="3">
    <location>
        <begin position="3155"/>
        <end position="3238"/>
    </location>
</feature>
<feature type="domain" description="Ig-like" evidence="3">
    <location>
        <begin position="2352"/>
        <end position="2432"/>
    </location>
</feature>
<feature type="domain" description="Ig-like" evidence="3">
    <location>
        <begin position="1086"/>
        <end position="1167"/>
    </location>
</feature>
<evidence type="ECO:0000313" key="5">
    <source>
        <dbReference type="Proteomes" id="UP000284531"/>
    </source>
</evidence>
<protein>
    <submittedName>
        <fullName evidence="4">Gliding motility-associated-like protein</fullName>
    </submittedName>
</protein>
<dbReference type="GO" id="GO:0098609">
    <property type="term" value="P:cell-cell adhesion"/>
    <property type="evidence" value="ECO:0007669"/>
    <property type="project" value="TreeGrafter"/>
</dbReference>
<keyword evidence="1" id="KW-0677">Repeat</keyword>
<organism evidence="4 5">
    <name type="scientific">Marinifilum flexuosum</name>
    <dbReference type="NCBI Taxonomy" id="1117708"/>
    <lineage>
        <taxon>Bacteria</taxon>
        <taxon>Pseudomonadati</taxon>
        <taxon>Bacteroidota</taxon>
        <taxon>Bacteroidia</taxon>
        <taxon>Marinilabiliales</taxon>
        <taxon>Marinifilaceae</taxon>
    </lineage>
</organism>
<proteinExistence type="predicted"/>
<dbReference type="PANTHER" id="PTHR44170:SF6">
    <property type="entry name" value="CONTACTIN"/>
    <property type="match status" value="1"/>
</dbReference>
<dbReference type="Pfam" id="PF13585">
    <property type="entry name" value="CHU_C"/>
    <property type="match status" value="1"/>
</dbReference>
<dbReference type="InterPro" id="IPR003598">
    <property type="entry name" value="Ig_sub2"/>
</dbReference>
<dbReference type="EMBL" id="RAPQ01000010">
    <property type="protein sequence ID" value="RKD99886.1"/>
    <property type="molecule type" value="Genomic_DNA"/>
</dbReference>
<feature type="domain" description="Ig-like" evidence="3">
    <location>
        <begin position="3242"/>
        <end position="3325"/>
    </location>
</feature>
<feature type="domain" description="Ig-like" evidence="3">
    <location>
        <begin position="2891"/>
        <end position="2970"/>
    </location>
</feature>
<keyword evidence="5" id="KW-1185">Reference proteome</keyword>
<feature type="domain" description="Ig-like" evidence="3">
    <location>
        <begin position="2259"/>
        <end position="2349"/>
    </location>
</feature>
<evidence type="ECO:0000259" key="3">
    <source>
        <dbReference type="PROSITE" id="PS50835"/>
    </source>
</evidence>
<dbReference type="SMART" id="SM00409">
    <property type="entry name" value="IG"/>
    <property type="match status" value="21"/>
</dbReference>
<dbReference type="InterPro" id="IPR013783">
    <property type="entry name" value="Ig-like_fold"/>
</dbReference>
<dbReference type="InterPro" id="IPR003599">
    <property type="entry name" value="Ig_sub"/>
</dbReference>
<dbReference type="InterPro" id="IPR013098">
    <property type="entry name" value="Ig_I-set"/>
</dbReference>
<dbReference type="InterPro" id="IPR036179">
    <property type="entry name" value="Ig-like_dom_sf"/>
</dbReference>